<dbReference type="Gene3D" id="2.10.50.10">
    <property type="entry name" value="Tumor Necrosis Factor Receptor, subunit A, domain 2"/>
    <property type="match status" value="1"/>
</dbReference>
<dbReference type="GO" id="GO:0045785">
    <property type="term" value="P:positive regulation of cell adhesion"/>
    <property type="evidence" value="ECO:0007669"/>
    <property type="project" value="TreeGrafter"/>
</dbReference>
<dbReference type="PANTHER" id="PTHR47388">
    <property type="entry name" value="TUMOR NECROSIS FACTOR RECEPTOR SUPERFAMILY MEMBER 18"/>
    <property type="match status" value="1"/>
</dbReference>
<feature type="non-terminal residue" evidence="2">
    <location>
        <position position="1"/>
    </location>
</feature>
<dbReference type="GO" id="GO:0043066">
    <property type="term" value="P:negative regulation of apoptotic process"/>
    <property type="evidence" value="ECO:0007669"/>
    <property type="project" value="InterPro"/>
</dbReference>
<accession>A0A7K9BZR9</accession>
<feature type="domain" description="TNFR-Cys" evidence="1">
    <location>
        <begin position="58"/>
        <end position="96"/>
    </location>
</feature>
<dbReference type="PANTHER" id="PTHR47388:SF1">
    <property type="entry name" value="TUMOR NECROSIS FACTOR RECEPTOR SUPERFAMILY MEMBER 18"/>
    <property type="match status" value="1"/>
</dbReference>
<reference evidence="2 3" key="1">
    <citation type="submission" date="2019-09" db="EMBL/GenBank/DDBJ databases">
        <title>Bird 10,000 Genomes (B10K) Project - Family phase.</title>
        <authorList>
            <person name="Zhang G."/>
        </authorList>
    </citation>
    <scope>NUCLEOTIDE SEQUENCE [LARGE SCALE GENOMIC DNA]</scope>
    <source>
        <strain evidence="2">B10K-DU-001-24</strain>
        <tissue evidence="2">Muscle</tissue>
    </source>
</reference>
<dbReference type="InterPro" id="IPR001368">
    <property type="entry name" value="TNFR/NGFR_Cys_rich_reg"/>
</dbReference>
<dbReference type="SMART" id="SM00208">
    <property type="entry name" value="TNFR"/>
    <property type="match status" value="2"/>
</dbReference>
<dbReference type="InterPro" id="IPR053107">
    <property type="entry name" value="TNFRSF18"/>
</dbReference>
<dbReference type="GO" id="GO:0005031">
    <property type="term" value="F:tumor necrosis factor receptor activity"/>
    <property type="evidence" value="ECO:0007669"/>
    <property type="project" value="InterPro"/>
</dbReference>
<organism evidence="2 3">
    <name type="scientific">Psilopogon haemacephalus</name>
    <name type="common">coppersmith barbet</name>
    <dbReference type="NCBI Taxonomy" id="2585815"/>
    <lineage>
        <taxon>Eukaryota</taxon>
        <taxon>Metazoa</taxon>
        <taxon>Chordata</taxon>
        <taxon>Craniata</taxon>
        <taxon>Vertebrata</taxon>
        <taxon>Euteleostomi</taxon>
        <taxon>Archelosauria</taxon>
        <taxon>Archosauria</taxon>
        <taxon>Dinosauria</taxon>
        <taxon>Saurischia</taxon>
        <taxon>Theropoda</taxon>
        <taxon>Coelurosauria</taxon>
        <taxon>Aves</taxon>
        <taxon>Neognathae</taxon>
        <taxon>Neoaves</taxon>
        <taxon>Telluraves</taxon>
        <taxon>Coraciimorphae</taxon>
        <taxon>Piciformes</taxon>
        <taxon>Megalaimidae</taxon>
        <taxon>Psilopogon</taxon>
    </lineage>
</organism>
<name>A0A7K9BZR9_9PICI</name>
<dbReference type="OrthoDB" id="9374769at2759"/>
<dbReference type="InterPro" id="IPR022318">
    <property type="entry name" value="TNFR_18"/>
</dbReference>
<evidence type="ECO:0000313" key="3">
    <source>
        <dbReference type="Proteomes" id="UP000574528"/>
    </source>
</evidence>
<dbReference type="EMBL" id="VWZI01008700">
    <property type="protein sequence ID" value="NXG45398.1"/>
    <property type="molecule type" value="Genomic_DNA"/>
</dbReference>
<keyword evidence="3" id="KW-1185">Reference proteome</keyword>
<dbReference type="PRINTS" id="PR01968">
    <property type="entry name" value="TNFACTORR18"/>
</dbReference>
<evidence type="ECO:0000313" key="2">
    <source>
        <dbReference type="EMBL" id="NXG45398.1"/>
    </source>
</evidence>
<evidence type="ECO:0000259" key="1">
    <source>
        <dbReference type="SMART" id="SM00208"/>
    </source>
</evidence>
<dbReference type="AlphaFoldDB" id="A0A7K9BZR9"/>
<proteinExistence type="predicted"/>
<dbReference type="Proteomes" id="UP000574528">
    <property type="component" value="Unassembled WGS sequence"/>
</dbReference>
<protein>
    <submittedName>
        <fullName evidence="2">TNR18 factor</fullName>
    </submittedName>
</protein>
<comment type="caution">
    <text evidence="2">The sequence shown here is derived from an EMBL/GenBank/DDBJ whole genome shotgun (WGS) entry which is preliminary data.</text>
</comment>
<feature type="domain" description="TNFR-Cys" evidence="1">
    <location>
        <begin position="15"/>
        <end position="55"/>
    </location>
</feature>
<feature type="non-terminal residue" evidence="2">
    <location>
        <position position="96"/>
    </location>
</feature>
<sequence length="96" mass="10678">TGNSSPCPDIKDHDCKCPRGYSCADAPCLYCQELPECAEGEELVRLGFVDFTFQCKPCERGTYSNLRNNWCRNWTDCEGSGFLTIRAGNSTHNAVC</sequence>
<dbReference type="GO" id="GO:0009897">
    <property type="term" value="C:external side of plasma membrane"/>
    <property type="evidence" value="ECO:0007669"/>
    <property type="project" value="TreeGrafter"/>
</dbReference>
<gene>
    <name evidence="2" type="primary">Tnfrsf18</name>
    <name evidence="2" type="ORF">PSIHAE_R02204</name>
</gene>